<evidence type="ECO:0000259" key="16">
    <source>
        <dbReference type="PROSITE" id="PS50109"/>
    </source>
</evidence>
<evidence type="ECO:0000256" key="11">
    <source>
        <dbReference type="ARBA" id="ARBA00023136"/>
    </source>
</evidence>
<evidence type="ECO:0000259" key="18">
    <source>
        <dbReference type="PROSITE" id="PS50894"/>
    </source>
</evidence>
<feature type="domain" description="Histidine kinase" evidence="16">
    <location>
        <begin position="448"/>
        <end position="668"/>
    </location>
</feature>
<protein>
    <recommendedName>
        <fullName evidence="3">histidine kinase</fullName>
        <ecNumber evidence="3">2.7.13.3</ecNumber>
    </recommendedName>
</protein>
<dbReference type="Gene3D" id="1.20.120.160">
    <property type="entry name" value="HPT domain"/>
    <property type="match status" value="1"/>
</dbReference>
<dbReference type="InterPro" id="IPR036097">
    <property type="entry name" value="HisK_dim/P_sf"/>
</dbReference>
<dbReference type="Pfam" id="PF07695">
    <property type="entry name" value="7TMR-DISM_7TM"/>
    <property type="match status" value="1"/>
</dbReference>
<dbReference type="SUPFAM" id="SSF47226">
    <property type="entry name" value="Histidine-containing phosphotransfer domain, HPT domain"/>
    <property type="match status" value="1"/>
</dbReference>
<dbReference type="Pfam" id="PF00072">
    <property type="entry name" value="Response_reg"/>
    <property type="match status" value="1"/>
</dbReference>
<evidence type="ECO:0000256" key="13">
    <source>
        <dbReference type="PROSITE-ProRule" id="PRU00169"/>
    </source>
</evidence>
<feature type="domain" description="Response regulatory" evidence="17">
    <location>
        <begin position="815"/>
        <end position="931"/>
    </location>
</feature>
<keyword evidence="20" id="KW-1185">Reference proteome</keyword>
<evidence type="ECO:0000313" key="19">
    <source>
        <dbReference type="EMBL" id="MEM5498783.1"/>
    </source>
</evidence>
<dbReference type="EMBL" id="JBBMQS010000009">
    <property type="protein sequence ID" value="MEM5498783.1"/>
    <property type="molecule type" value="Genomic_DNA"/>
</dbReference>
<dbReference type="InterPro" id="IPR011623">
    <property type="entry name" value="7TMR_DISM_rcpt_extracell_dom1"/>
</dbReference>
<evidence type="ECO:0000256" key="10">
    <source>
        <dbReference type="ARBA" id="ARBA00023012"/>
    </source>
</evidence>
<dbReference type="InterPro" id="IPR011006">
    <property type="entry name" value="CheY-like_superfamily"/>
</dbReference>
<evidence type="ECO:0000256" key="2">
    <source>
        <dbReference type="ARBA" id="ARBA00004651"/>
    </source>
</evidence>
<accession>A0ABU9SZ53</accession>
<evidence type="ECO:0000256" key="15">
    <source>
        <dbReference type="SAM" id="Phobius"/>
    </source>
</evidence>
<dbReference type="SUPFAM" id="SSF52172">
    <property type="entry name" value="CheY-like"/>
    <property type="match status" value="1"/>
</dbReference>
<evidence type="ECO:0000256" key="7">
    <source>
        <dbReference type="ARBA" id="ARBA00022741"/>
    </source>
</evidence>
<keyword evidence="7" id="KW-0547">Nucleotide-binding</keyword>
<feature type="transmembrane region" description="Helical" evidence="15">
    <location>
        <begin position="317"/>
        <end position="335"/>
    </location>
</feature>
<dbReference type="PRINTS" id="PR00344">
    <property type="entry name" value="BCTRLSENSOR"/>
</dbReference>
<dbReference type="InterPro" id="IPR003594">
    <property type="entry name" value="HATPase_dom"/>
</dbReference>
<dbReference type="InterPro" id="IPR011622">
    <property type="entry name" value="7TMR_DISM_rcpt_extracell_dom2"/>
</dbReference>
<dbReference type="SMART" id="SM00388">
    <property type="entry name" value="HisKA"/>
    <property type="match status" value="1"/>
</dbReference>
<evidence type="ECO:0000313" key="20">
    <source>
        <dbReference type="Proteomes" id="UP001461163"/>
    </source>
</evidence>
<dbReference type="Pfam" id="PF02518">
    <property type="entry name" value="HATPase_c"/>
    <property type="match status" value="1"/>
</dbReference>
<dbReference type="PROSITE" id="PS50109">
    <property type="entry name" value="HIS_KIN"/>
    <property type="match status" value="1"/>
</dbReference>
<evidence type="ECO:0000256" key="6">
    <source>
        <dbReference type="ARBA" id="ARBA00022692"/>
    </source>
</evidence>
<name>A0ABU9SZ53_9ALTE</name>
<dbReference type="Pfam" id="PF07696">
    <property type="entry name" value="7TMR-DISMED2"/>
    <property type="match status" value="1"/>
</dbReference>
<dbReference type="Gene3D" id="2.60.40.2380">
    <property type="match status" value="1"/>
</dbReference>
<gene>
    <name evidence="19" type="ORF">WNY77_15345</name>
</gene>
<dbReference type="SMART" id="SM00448">
    <property type="entry name" value="REC"/>
    <property type="match status" value="1"/>
</dbReference>
<dbReference type="PROSITE" id="PS50894">
    <property type="entry name" value="HPT"/>
    <property type="match status" value="1"/>
</dbReference>
<dbReference type="InterPro" id="IPR003661">
    <property type="entry name" value="HisK_dim/P_dom"/>
</dbReference>
<dbReference type="InterPro" id="IPR008207">
    <property type="entry name" value="Sig_transdc_His_kin_Hpt_dom"/>
</dbReference>
<evidence type="ECO:0000256" key="3">
    <source>
        <dbReference type="ARBA" id="ARBA00012438"/>
    </source>
</evidence>
<keyword evidence="14" id="KW-0175">Coiled coil</keyword>
<dbReference type="Pfam" id="PF01627">
    <property type="entry name" value="Hpt"/>
    <property type="match status" value="1"/>
</dbReference>
<evidence type="ECO:0000256" key="8">
    <source>
        <dbReference type="ARBA" id="ARBA00022840"/>
    </source>
</evidence>
<feature type="transmembrane region" description="Helical" evidence="15">
    <location>
        <begin position="222"/>
        <end position="241"/>
    </location>
</feature>
<evidence type="ECO:0000256" key="14">
    <source>
        <dbReference type="SAM" id="Coils"/>
    </source>
</evidence>
<comment type="caution">
    <text evidence="19">The sequence shown here is derived from an EMBL/GenBank/DDBJ whole genome shotgun (WGS) entry which is preliminary data.</text>
</comment>
<keyword evidence="10" id="KW-0902">Two-component regulatory system</keyword>
<keyword evidence="4" id="KW-1003">Cell membrane</keyword>
<reference evidence="19 20" key="1">
    <citation type="submission" date="2024-03" db="EMBL/GenBank/DDBJ databases">
        <title>Community enrichment and isolation of bacterial strains for fucoidan degradation.</title>
        <authorList>
            <person name="Sichert A."/>
        </authorList>
    </citation>
    <scope>NUCLEOTIDE SEQUENCE [LARGE SCALE GENOMIC DNA]</scope>
    <source>
        <strain evidence="19 20">AS12</strain>
    </source>
</reference>
<sequence length="1055" mass="118179">MRLHDFLKHPMQLWLVLLVCLMAFGGVSIGNAQQAESLVQLISKDQEVSLSSSISVMQEDGIELSVTQARDMLSQFVWHSGGNPNYGFSEHGVWLYTTLSNVTTTDKWVVSVAFSQLDNVDMYLMQDGQIIASSFQGKLGVKTHYRLPMMKVELPYAQTVELFVRLQSQHSSLVAPISIKSSTSHEMQSFYDSLLWGLFYGGLIILAIYNLVVYFALRESSLLAYVGYICTVIVWQFVWGGHASMMLPQALSHWFDMHTDIIFVMIGIGSGVFTLVFLEAKDTAPRTLPFIKVSIGLLAVMGLCSLVNLFPPVWQNAAVYVVSMLAISCYTYAGFESYSNQFYAARYFIFAWSILATCALIGMFSLVDMLPSNFFTTYCFQFGVFFESALFSLALMDKSRHQLELEVQQATNDLRNNIELVEEQNVRLDIARKEAVAASNVKSQFLANMSHEIRTPLNAILGFSKELQQGDFSTDKRDQINIINAAADNLMTIVNDVLDVSKIEAGKLQINSHPFSINELLEEMIGVMAKSAHLKGLEFVYDIEPLPLKLIGDSYRIRQILNNLLGNALKFTDTGHIGLAASGKVLEHGIFELTIKIEDTGIGISREDKRKLFTAFSQVDDALNRSYQGTGLGLVICKELVKLMHGQLSLQSSPGQGSTFNVTVRMNILNTKPSISPKSDWQDQTVLLYEPYPNARFTASKLLKSLGAIVTSVDSVTFLQTCTQAFDCVIFCIHAHNQAANEQAFSSASNIVAKRKVLLCSGEDSCCRFSQFTGQFSPQLRLPLTPGKLKEIMHKPTQAPVNELQKRLQELPAVTVLAVDDMEMNLRLLSTWLKPSRLELKLAFSGQDAVNLCKESEFDLILMDVQMPNMDGLQATKLIRETNLNFGTPIIAVTAHAFKEEQQRLLNSGMDDYLPKPLDLSDLVDLINRWCHQGEEEKEHVEVFNWPLALKRANQNADAARDLFKQFIEQLPSFESKFERLQAHLEHNELQQVVHALHGVCCYTGAVALHSSCSELESQLKREQFDKVPSSLARLISDVKALLKQKDVIKHSIRD</sequence>
<dbReference type="InterPro" id="IPR001789">
    <property type="entry name" value="Sig_transdc_resp-reg_receiver"/>
</dbReference>
<dbReference type="InterPro" id="IPR004358">
    <property type="entry name" value="Sig_transdc_His_kin-like_C"/>
</dbReference>
<organism evidence="19 20">
    <name type="scientific">Paraglaciecola mesophila</name>
    <dbReference type="NCBI Taxonomy" id="197222"/>
    <lineage>
        <taxon>Bacteria</taxon>
        <taxon>Pseudomonadati</taxon>
        <taxon>Pseudomonadota</taxon>
        <taxon>Gammaproteobacteria</taxon>
        <taxon>Alteromonadales</taxon>
        <taxon>Alteromonadaceae</taxon>
        <taxon>Paraglaciecola</taxon>
    </lineage>
</organism>
<dbReference type="PROSITE" id="PS50110">
    <property type="entry name" value="RESPONSE_REGULATORY"/>
    <property type="match status" value="1"/>
</dbReference>
<feature type="coiled-coil region" evidence="14">
    <location>
        <begin position="393"/>
        <end position="420"/>
    </location>
</feature>
<comment type="catalytic activity">
    <reaction evidence="1">
        <text>ATP + protein L-histidine = ADP + protein N-phospho-L-histidine.</text>
        <dbReference type="EC" id="2.7.13.3"/>
    </reaction>
</comment>
<feature type="transmembrane region" description="Helical" evidence="15">
    <location>
        <begin position="261"/>
        <end position="278"/>
    </location>
</feature>
<dbReference type="InterPro" id="IPR036890">
    <property type="entry name" value="HATPase_C_sf"/>
</dbReference>
<dbReference type="EC" id="2.7.13.3" evidence="3"/>
<dbReference type="SUPFAM" id="SSF55874">
    <property type="entry name" value="ATPase domain of HSP90 chaperone/DNA topoisomerase II/histidine kinase"/>
    <property type="match status" value="1"/>
</dbReference>
<dbReference type="Gene3D" id="1.10.287.130">
    <property type="match status" value="1"/>
</dbReference>
<dbReference type="SMART" id="SM00387">
    <property type="entry name" value="HATPase_c"/>
    <property type="match status" value="1"/>
</dbReference>
<evidence type="ECO:0000256" key="4">
    <source>
        <dbReference type="ARBA" id="ARBA00022475"/>
    </source>
</evidence>
<feature type="transmembrane region" description="Helical" evidence="15">
    <location>
        <begin position="347"/>
        <end position="367"/>
    </location>
</feature>
<comment type="subcellular location">
    <subcellularLocation>
        <location evidence="2">Cell membrane</location>
        <topology evidence="2">Multi-pass membrane protein</topology>
    </subcellularLocation>
</comment>
<evidence type="ECO:0000259" key="17">
    <source>
        <dbReference type="PROSITE" id="PS50110"/>
    </source>
</evidence>
<dbReference type="InterPro" id="IPR036641">
    <property type="entry name" value="HPT_dom_sf"/>
</dbReference>
<dbReference type="CDD" id="cd17546">
    <property type="entry name" value="REC_hyHK_CKI1_RcsC-like"/>
    <property type="match status" value="1"/>
</dbReference>
<feature type="modified residue" description="Phosphohistidine" evidence="12">
    <location>
        <position position="995"/>
    </location>
</feature>
<keyword evidence="5 13" id="KW-0597">Phosphoprotein</keyword>
<keyword evidence="11 15" id="KW-0472">Membrane</keyword>
<keyword evidence="6 15" id="KW-0812">Transmembrane</keyword>
<feature type="transmembrane region" description="Helical" evidence="15">
    <location>
        <begin position="194"/>
        <end position="215"/>
    </location>
</feature>
<feature type="domain" description="HPt" evidence="18">
    <location>
        <begin position="956"/>
        <end position="1055"/>
    </location>
</feature>
<feature type="transmembrane region" description="Helical" evidence="15">
    <location>
        <begin position="290"/>
        <end position="311"/>
    </location>
</feature>
<dbReference type="InterPro" id="IPR005467">
    <property type="entry name" value="His_kinase_dom"/>
</dbReference>
<evidence type="ECO:0000256" key="12">
    <source>
        <dbReference type="PROSITE-ProRule" id="PRU00110"/>
    </source>
</evidence>
<evidence type="ECO:0000256" key="5">
    <source>
        <dbReference type="ARBA" id="ARBA00022553"/>
    </source>
</evidence>
<evidence type="ECO:0000256" key="9">
    <source>
        <dbReference type="ARBA" id="ARBA00022989"/>
    </source>
</evidence>
<dbReference type="Pfam" id="PF00512">
    <property type="entry name" value="HisKA"/>
    <property type="match status" value="1"/>
</dbReference>
<proteinExistence type="predicted"/>
<dbReference type="CDD" id="cd00082">
    <property type="entry name" value="HisKA"/>
    <property type="match status" value="1"/>
</dbReference>
<dbReference type="PANTHER" id="PTHR45339">
    <property type="entry name" value="HYBRID SIGNAL TRANSDUCTION HISTIDINE KINASE J"/>
    <property type="match status" value="1"/>
</dbReference>
<dbReference type="Gene3D" id="3.30.565.10">
    <property type="entry name" value="Histidine kinase-like ATPase, C-terminal domain"/>
    <property type="match status" value="1"/>
</dbReference>
<feature type="modified residue" description="4-aspartylphosphate" evidence="13">
    <location>
        <position position="864"/>
    </location>
</feature>
<dbReference type="SUPFAM" id="SSF47384">
    <property type="entry name" value="Homodimeric domain of signal transducing histidine kinase"/>
    <property type="match status" value="1"/>
</dbReference>
<keyword evidence="9 15" id="KW-1133">Transmembrane helix</keyword>
<evidence type="ECO:0000256" key="1">
    <source>
        <dbReference type="ARBA" id="ARBA00000085"/>
    </source>
</evidence>
<dbReference type="PANTHER" id="PTHR45339:SF1">
    <property type="entry name" value="HYBRID SIGNAL TRANSDUCTION HISTIDINE KINASE J"/>
    <property type="match status" value="1"/>
</dbReference>
<keyword evidence="8" id="KW-0067">ATP-binding</keyword>
<dbReference type="Proteomes" id="UP001461163">
    <property type="component" value="Unassembled WGS sequence"/>
</dbReference>
<dbReference type="Gene3D" id="3.40.50.2300">
    <property type="match status" value="1"/>
</dbReference>
<dbReference type="CDD" id="cd16922">
    <property type="entry name" value="HATPase_EvgS-ArcB-TorS-like"/>
    <property type="match status" value="1"/>
</dbReference>